<organism evidence="1 2">
    <name type="scientific">Spiromyces aspiralis</name>
    <dbReference type="NCBI Taxonomy" id="68401"/>
    <lineage>
        <taxon>Eukaryota</taxon>
        <taxon>Fungi</taxon>
        <taxon>Fungi incertae sedis</taxon>
        <taxon>Zoopagomycota</taxon>
        <taxon>Kickxellomycotina</taxon>
        <taxon>Kickxellomycetes</taxon>
        <taxon>Kickxellales</taxon>
        <taxon>Kickxellaceae</taxon>
        <taxon>Spiromyces</taxon>
    </lineage>
</organism>
<keyword evidence="1" id="KW-0808">Transferase</keyword>
<keyword evidence="1" id="KW-0489">Methyltransferase</keyword>
<protein>
    <submittedName>
        <fullName evidence="1">Carboxy methyl transferase for protein phosphatase 2A</fullName>
        <ecNumber evidence="1">2.1.1.233</ecNumber>
    </submittedName>
</protein>
<dbReference type="EC" id="2.1.1.233" evidence="1"/>
<keyword evidence="2" id="KW-1185">Reference proteome</keyword>
<evidence type="ECO:0000313" key="1">
    <source>
        <dbReference type="EMBL" id="KAJ1679777.1"/>
    </source>
</evidence>
<accession>A0ACC1HTK7</accession>
<sequence length="380" mass="43072">MKEPHPQPKPSSYECSSAASLGYIDDPFVKHFIKHSPRRTPLFNRGKSVDMHTDRVPCSPAQPRPDSNPDVRRGLPVIGTYCRIRGIQDTVAKFIDQFSGVSETQVVSLGAGYDTTYFVLKVLHTSYSTLKPSHGMRRMHAVGLNAAPVCRGQAKGKVATRYYEIDFAEITSCKAMMISRKRTLKALLDLPIKGGGLGLSSNGYYLINGDLREFEQAVIPMLVSKYGFKLDTPTLFLSECVLIYLDPQRSDAIIDWITNSMPTASAILVYEQINPNDRFGQMMIQNLKSRNITLKGLHAYPSLEAQRERYSKRGWNHVESIDIATFHDQRVDQAEKSRLASLEILDEWEEFYLLSRHYCFAFAYISTDPRYQPLFSSIHI</sequence>
<reference evidence="1" key="1">
    <citation type="submission" date="2022-06" db="EMBL/GenBank/DDBJ databases">
        <title>Phylogenomic reconstructions and comparative analyses of Kickxellomycotina fungi.</title>
        <authorList>
            <person name="Reynolds N.K."/>
            <person name="Stajich J.E."/>
            <person name="Barry K."/>
            <person name="Grigoriev I.V."/>
            <person name="Crous P."/>
            <person name="Smith M.E."/>
        </authorList>
    </citation>
    <scope>NUCLEOTIDE SEQUENCE</scope>
    <source>
        <strain evidence="1">RSA 2271</strain>
    </source>
</reference>
<proteinExistence type="predicted"/>
<dbReference type="Proteomes" id="UP001145114">
    <property type="component" value="Unassembled WGS sequence"/>
</dbReference>
<name>A0ACC1HTK7_9FUNG</name>
<gene>
    <name evidence="1" type="primary">PPM1</name>
    <name evidence="1" type="ORF">EV182_001346</name>
</gene>
<dbReference type="EMBL" id="JAMZIH010000183">
    <property type="protein sequence ID" value="KAJ1679777.1"/>
    <property type="molecule type" value="Genomic_DNA"/>
</dbReference>
<comment type="caution">
    <text evidence="1">The sequence shown here is derived from an EMBL/GenBank/DDBJ whole genome shotgun (WGS) entry which is preliminary data.</text>
</comment>
<evidence type="ECO:0000313" key="2">
    <source>
        <dbReference type="Proteomes" id="UP001145114"/>
    </source>
</evidence>